<proteinExistence type="predicted"/>
<accession>A0ABW3VYV6</accession>
<gene>
    <name evidence="1" type="ORF">ACFQ3F_10190</name>
</gene>
<protein>
    <submittedName>
        <fullName evidence="1">Uncharacterized protein</fullName>
    </submittedName>
</protein>
<evidence type="ECO:0000313" key="1">
    <source>
        <dbReference type="EMBL" id="MFD1248157.1"/>
    </source>
</evidence>
<keyword evidence="2" id="KW-1185">Reference proteome</keyword>
<sequence length="48" mass="5303">MSRTWKPNASSTITLKAQFTRTGRAKAGALDYRVGSCSRTAGWTAKRR</sequence>
<dbReference type="EMBL" id="JBHTLX010000012">
    <property type="protein sequence ID" value="MFD1248157.1"/>
    <property type="molecule type" value="Genomic_DNA"/>
</dbReference>
<dbReference type="Proteomes" id="UP001597229">
    <property type="component" value="Unassembled WGS sequence"/>
</dbReference>
<dbReference type="RefSeq" id="WP_367919345.1">
    <property type="nucleotide sequence ID" value="NZ_BAABAC010000022.1"/>
</dbReference>
<name>A0ABW3VYV6_9ACTN</name>
<organism evidence="1 2">
    <name type="scientific">Nocardioides ginsengisoli</name>
    <dbReference type="NCBI Taxonomy" id="363868"/>
    <lineage>
        <taxon>Bacteria</taxon>
        <taxon>Bacillati</taxon>
        <taxon>Actinomycetota</taxon>
        <taxon>Actinomycetes</taxon>
        <taxon>Propionibacteriales</taxon>
        <taxon>Nocardioidaceae</taxon>
        <taxon>Nocardioides</taxon>
    </lineage>
</organism>
<comment type="caution">
    <text evidence="1">The sequence shown here is derived from an EMBL/GenBank/DDBJ whole genome shotgun (WGS) entry which is preliminary data.</text>
</comment>
<reference evidence="2" key="1">
    <citation type="journal article" date="2019" name="Int. J. Syst. Evol. Microbiol.">
        <title>The Global Catalogue of Microorganisms (GCM) 10K type strain sequencing project: providing services to taxonomists for standard genome sequencing and annotation.</title>
        <authorList>
            <consortium name="The Broad Institute Genomics Platform"/>
            <consortium name="The Broad Institute Genome Sequencing Center for Infectious Disease"/>
            <person name="Wu L."/>
            <person name="Ma J."/>
        </authorList>
    </citation>
    <scope>NUCLEOTIDE SEQUENCE [LARGE SCALE GENOMIC DNA]</scope>
    <source>
        <strain evidence="2">CCUG 52478</strain>
    </source>
</reference>
<evidence type="ECO:0000313" key="2">
    <source>
        <dbReference type="Proteomes" id="UP001597229"/>
    </source>
</evidence>